<evidence type="ECO:0000256" key="1">
    <source>
        <dbReference type="ARBA" id="ARBA00022801"/>
    </source>
</evidence>
<dbReference type="InterPro" id="IPR009003">
    <property type="entry name" value="Peptidase_S1_PA"/>
</dbReference>
<keyword evidence="5" id="KW-0472">Membrane</keyword>
<comment type="function">
    <text evidence="2">Responsible for the cleavage of the polyprotein into functional products.</text>
</comment>
<sequence length="1076" mass="120836">MDLSNINNILFEEDIFNKREVCTVQFTQIKRVNIPLCRHSERGVVRTSGQYIVPNRYPTNPKLRGWDCKNRREVFLTDAELELIIGGCKRKSCTTLKSQVTALKREVASLQLKLLTQTNVQQSIKPTKASQTTMEKLRIIILIIAGLWILSGVVPVRGFTIPGTYSYRYVEPTFREQVGSMAKDVYNTVKETATSTVTDSVSWARGVGQWAIDGISSLHRPRFQWVVNLDETMRLRAYTSAILNTMEGVLSPIREYLASLFDATWGMEWVTIVVLVVMSRNGLYVFQNGVQIYNLASAMPFGFYTIAYEAGHFFVTLCGGYSFAVRAAEKMVMCPYSIYVLLLAATGIPQLVYMGIALQMVISMIVIFGKDYKSLVVTDDQGNEKVMVLSMWALAVAIAKDQAFIYGSVAVLQVPLGVLGLGVICYGFYKGCSEVEIEPFEYKTDGTKVTVCRRKVRKMLSPWVKAQSKRAVGAVVNEKVYEAAFPVRGLNGELGQGFLYCGKLCVLKHVTQLRPFSVNCAGKWVEVKTKLQNEMPMSGGQTLLCYALPEEMSGVKHCKSIDTRENGWMMIGYVSPESYNREVQCFYGTWNESACQFTGVYEHMPGMSGAPVFNKSGRLVGVHYGAAGLVGVIAPIEPIPTTPRKKNPNSEAITKLSEAYQAEPDGTERKAVLKRLLGHQGRGACPEEDKEAMKGFGEWTFLQAKNSGYLDDHKDVATQEWVVKQLVLLWDKVEALLHAPREQKKKSLAKSKGNRKRLARFLKSGGIMTRASLHAFKIPTGIVGKQFTEQEYEELQKSHSADAIRTFAVKRYLQKYEDADDSDEYESDGYETDESMTYKEKTFDVRDQFLCSVSKEHLQELASRIEKVERENAELKERQRVQKEKFAKTIRKLSDKVKSKLPDVSEQLLKIESEDWEWDDGKPTVKKEVHIVDMPLDEAMAVHGILLSPFSSVTLTEEDKCVTINGAKMDMPQCEGCCECKPETKEQASKKQPVKAACGALTTCYAGHLRYCAKGCKPETPTSPIEPCEKSCVHYWCAKTKYDAGKPCTRTQKCNNTFCIEKQVHVKKQVKAPKNS</sequence>
<reference evidence="6" key="2">
    <citation type="journal article" date="2023" name="Virus Evol.">
        <title>Limited cross-species virus transmission in a spatially restricted coral reef fish community.</title>
        <authorList>
            <person name="Costa V.A."/>
            <person name="Bellwood D.R."/>
            <person name="Mifsud J.C.O."/>
            <person name="Van Brussel K."/>
            <person name="Geoghegan J.L."/>
            <person name="Holmes E.C."/>
            <person name="Harvey E."/>
        </authorList>
    </citation>
    <scope>NUCLEOTIDE SEQUENCE</scope>
    <source>
        <strain evidence="6">F1</strain>
    </source>
</reference>
<proteinExistence type="predicted"/>
<evidence type="ECO:0000313" key="6">
    <source>
        <dbReference type="EMBL" id="UVF58748.1"/>
    </source>
</evidence>
<evidence type="ECO:0000256" key="3">
    <source>
        <dbReference type="ARBA" id="ARBA00047383"/>
    </source>
</evidence>
<feature type="transmembrane region" description="Helical" evidence="5">
    <location>
        <begin position="336"/>
        <end position="368"/>
    </location>
</feature>
<keyword evidence="4" id="KW-0175">Coiled coil</keyword>
<evidence type="ECO:0000256" key="4">
    <source>
        <dbReference type="SAM" id="Coils"/>
    </source>
</evidence>
<dbReference type="EMBL" id="ON595936">
    <property type="protein sequence ID" value="UVF58748.1"/>
    <property type="molecule type" value="Viral_cRNA"/>
</dbReference>
<keyword evidence="5" id="KW-1133">Transmembrane helix</keyword>
<reference evidence="6" key="1">
    <citation type="submission" date="2022-05" db="EMBL/GenBank/DDBJ databases">
        <authorList>
            <person name="Costa V.A."/>
            <person name="Bellwood D.R."/>
            <person name="Mifsud J.C.O."/>
            <person name="Geoghegan J.L."/>
            <person name="Holmes E.C."/>
            <person name="Harvey E."/>
        </authorList>
    </citation>
    <scope>NUCLEOTIDE SEQUENCE</scope>
    <source>
        <strain evidence="6">F1</strain>
    </source>
</reference>
<keyword evidence="1" id="KW-0378">Hydrolase</keyword>
<feature type="transmembrane region" description="Helical" evidence="5">
    <location>
        <begin position="298"/>
        <end position="324"/>
    </location>
</feature>
<protein>
    <submittedName>
        <fullName evidence="6">ORF1a</fullName>
    </submittedName>
</protein>
<comment type="catalytic activity">
    <reaction evidence="3">
        <text>RNA(n) + a ribonucleoside 5'-triphosphate = RNA(n+1) + diphosphate</text>
        <dbReference type="Rhea" id="RHEA:21248"/>
        <dbReference type="Rhea" id="RHEA-COMP:14527"/>
        <dbReference type="Rhea" id="RHEA-COMP:17342"/>
        <dbReference type="ChEBI" id="CHEBI:33019"/>
        <dbReference type="ChEBI" id="CHEBI:61557"/>
        <dbReference type="ChEBI" id="CHEBI:140395"/>
    </reaction>
</comment>
<dbReference type="GO" id="GO:0016787">
    <property type="term" value="F:hydrolase activity"/>
    <property type="evidence" value="ECO:0007669"/>
    <property type="project" value="UniProtKB-KW"/>
</dbReference>
<evidence type="ECO:0000256" key="5">
    <source>
        <dbReference type="SAM" id="Phobius"/>
    </source>
</evidence>
<feature type="transmembrane region" description="Helical" evidence="5">
    <location>
        <begin position="137"/>
        <end position="156"/>
    </location>
</feature>
<dbReference type="SUPFAM" id="SSF50494">
    <property type="entry name" value="Trypsin-like serine proteases"/>
    <property type="match status" value="1"/>
</dbReference>
<name>A0A9Y1GCG3_9VIRU</name>
<dbReference type="Gene3D" id="2.40.10.10">
    <property type="entry name" value="Trypsin-like serine proteases"/>
    <property type="match status" value="1"/>
</dbReference>
<organism evidence="6">
    <name type="scientific">Cabillus tongarevae astrovirus</name>
    <dbReference type="NCBI Taxonomy" id="2951506"/>
    <lineage>
        <taxon>Viruses</taxon>
        <taxon>Riboviria</taxon>
        <taxon>Orthornavirae</taxon>
        <taxon>Pisuviricota</taxon>
        <taxon>Stelpaviricetes</taxon>
        <taxon>Stellavirales</taxon>
        <taxon>Astroviridae</taxon>
    </lineage>
</organism>
<evidence type="ECO:0000256" key="2">
    <source>
        <dbReference type="ARBA" id="ARBA00045910"/>
    </source>
</evidence>
<dbReference type="InterPro" id="IPR043504">
    <property type="entry name" value="Peptidase_S1_PA_chymotrypsin"/>
</dbReference>
<keyword evidence="5" id="KW-0812">Transmembrane</keyword>
<feature type="coiled-coil region" evidence="4">
    <location>
        <begin position="851"/>
        <end position="885"/>
    </location>
</feature>
<accession>A0A9Y1GCG3</accession>